<evidence type="ECO:0000313" key="2">
    <source>
        <dbReference type="Proteomes" id="UP001163603"/>
    </source>
</evidence>
<sequence length="63" mass="6747">MPVTSFLMFITLTVFVREHAVNQEDAGTGSLLAALGEAGLLIGLERNMFANVHKNPSGYLLLG</sequence>
<protein>
    <submittedName>
        <fullName evidence="1">Uncharacterized protein</fullName>
    </submittedName>
</protein>
<dbReference type="EMBL" id="CM047739">
    <property type="protein sequence ID" value="KAJ0043031.1"/>
    <property type="molecule type" value="Genomic_DNA"/>
</dbReference>
<keyword evidence="2" id="KW-1185">Reference proteome</keyword>
<proteinExistence type="predicted"/>
<name>A0ACC0YYN5_9ROSI</name>
<accession>A0ACC0YYN5</accession>
<dbReference type="Proteomes" id="UP001163603">
    <property type="component" value="Chromosome 4"/>
</dbReference>
<reference evidence="2" key="1">
    <citation type="journal article" date="2023" name="G3 (Bethesda)">
        <title>Genome assembly and association tests identify interacting loci associated with vigor, precocity, and sex in interspecific pistachio rootstocks.</title>
        <authorList>
            <person name="Palmer W."/>
            <person name="Jacygrad E."/>
            <person name="Sagayaradj S."/>
            <person name="Cavanaugh K."/>
            <person name="Han R."/>
            <person name="Bertier L."/>
            <person name="Beede B."/>
            <person name="Kafkas S."/>
            <person name="Golino D."/>
            <person name="Preece J."/>
            <person name="Michelmore R."/>
        </authorList>
    </citation>
    <scope>NUCLEOTIDE SEQUENCE [LARGE SCALE GENOMIC DNA]</scope>
</reference>
<evidence type="ECO:0000313" key="1">
    <source>
        <dbReference type="EMBL" id="KAJ0043031.1"/>
    </source>
</evidence>
<comment type="caution">
    <text evidence="1">The sequence shown here is derived from an EMBL/GenBank/DDBJ whole genome shotgun (WGS) entry which is preliminary data.</text>
</comment>
<gene>
    <name evidence="1" type="ORF">Pint_18419</name>
</gene>
<organism evidence="1 2">
    <name type="scientific">Pistacia integerrima</name>
    <dbReference type="NCBI Taxonomy" id="434235"/>
    <lineage>
        <taxon>Eukaryota</taxon>
        <taxon>Viridiplantae</taxon>
        <taxon>Streptophyta</taxon>
        <taxon>Embryophyta</taxon>
        <taxon>Tracheophyta</taxon>
        <taxon>Spermatophyta</taxon>
        <taxon>Magnoliopsida</taxon>
        <taxon>eudicotyledons</taxon>
        <taxon>Gunneridae</taxon>
        <taxon>Pentapetalae</taxon>
        <taxon>rosids</taxon>
        <taxon>malvids</taxon>
        <taxon>Sapindales</taxon>
        <taxon>Anacardiaceae</taxon>
        <taxon>Pistacia</taxon>
    </lineage>
</organism>